<evidence type="ECO:0000313" key="2">
    <source>
        <dbReference type="Proteomes" id="UP000069935"/>
    </source>
</evidence>
<evidence type="ECO:0000313" key="1">
    <source>
        <dbReference type="EMBL" id="ALG73846.1"/>
    </source>
</evidence>
<keyword evidence="2" id="KW-1185">Reference proteome</keyword>
<dbReference type="AlphaFoldDB" id="A0AAC8W2N1"/>
<gene>
    <name evidence="1" type="ORF">AL072_21030</name>
</gene>
<dbReference type="RefSeq" id="WP_045584618.1">
    <property type="nucleotide sequence ID" value="NZ_CP012403.1"/>
</dbReference>
<reference evidence="2" key="1">
    <citation type="submission" date="2015-12" db="EMBL/GenBank/DDBJ databases">
        <title>Complete Genome Sequence of Azospirillum thiophilum BV-S.</title>
        <authorList>
            <person name="Fomenkov A."/>
            <person name="Vincze T."/>
            <person name="Grabovich M."/>
            <person name="Dubinina G."/>
            <person name="Orlova M."/>
            <person name="Belousova E."/>
            <person name="Roberts R.J."/>
        </authorList>
    </citation>
    <scope>NUCLEOTIDE SEQUENCE [LARGE SCALE GENOMIC DNA]</scope>
    <source>
        <strain evidence="2">BV-S</strain>
    </source>
</reference>
<dbReference type="EMBL" id="CP012403">
    <property type="protein sequence ID" value="ALG73846.1"/>
    <property type="molecule type" value="Genomic_DNA"/>
</dbReference>
<accession>A0AAC8W2N1</accession>
<dbReference type="KEGG" id="ati:AL072_21030"/>
<dbReference type="Proteomes" id="UP000069935">
    <property type="component" value="Chromosome 3"/>
</dbReference>
<reference evidence="1 2" key="2">
    <citation type="journal article" date="2016" name="Genome Announc.">
        <title>Complete Genome Sequence of a Strain of Azospirillum thiophilum Isolated from a Sulfide Spring.</title>
        <authorList>
            <person name="Fomenkov A."/>
            <person name="Vincze T."/>
            <person name="Grabovich M."/>
            <person name="Anton B.P."/>
            <person name="Dubinina G."/>
            <person name="Orlova M."/>
            <person name="Belousova E."/>
            <person name="Roberts R.J."/>
        </authorList>
    </citation>
    <scope>NUCLEOTIDE SEQUENCE [LARGE SCALE GENOMIC DNA]</scope>
    <source>
        <strain evidence="1 2">BV-S</strain>
    </source>
</reference>
<organism evidence="1 2">
    <name type="scientific">Azospirillum thiophilum</name>
    <dbReference type="NCBI Taxonomy" id="528244"/>
    <lineage>
        <taxon>Bacteria</taxon>
        <taxon>Pseudomonadati</taxon>
        <taxon>Pseudomonadota</taxon>
        <taxon>Alphaproteobacteria</taxon>
        <taxon>Rhodospirillales</taxon>
        <taxon>Azospirillaceae</taxon>
        <taxon>Azospirillum</taxon>
    </lineage>
</organism>
<proteinExistence type="predicted"/>
<name>A0AAC8W2N1_9PROT</name>
<protein>
    <submittedName>
        <fullName evidence="1">Uncharacterized protein</fullName>
    </submittedName>
</protein>
<sequence>MFSVSQDEAAAIQKAFHESGEWAAVAELRRHFPIQDNANALNAVRAIVRWSQPPRPVPDGPAGPPS</sequence>